<dbReference type="EMBL" id="RHHB01000020">
    <property type="protein sequence ID" value="RNB48364.1"/>
    <property type="molecule type" value="Genomic_DNA"/>
</dbReference>
<dbReference type="AlphaFoldDB" id="A0A3M8AB57"/>
<accession>A0A3M8AB57</accession>
<proteinExistence type="predicted"/>
<evidence type="ECO:0000313" key="2">
    <source>
        <dbReference type="EMBL" id="RNB48364.1"/>
    </source>
</evidence>
<dbReference type="RefSeq" id="WP_122937109.1">
    <property type="nucleotide sequence ID" value="NZ_JBHSNT010000008.1"/>
</dbReference>
<reference evidence="2 3" key="1">
    <citation type="submission" date="2018-10" db="EMBL/GenBank/DDBJ databases">
        <title>Isolation, diversity and antibacterial activity of antinobacteria from the wheat rhizosphere soil.</title>
        <authorList>
            <person name="Sun T."/>
        </authorList>
    </citation>
    <scope>NUCLEOTIDE SEQUENCE [LARGE SCALE GENOMIC DNA]</scope>
    <source>
        <strain evidence="2 3">SJ-23</strain>
    </source>
</reference>
<keyword evidence="3" id="KW-1185">Reference proteome</keyword>
<keyword evidence="1" id="KW-1133">Transmembrane helix</keyword>
<dbReference type="Proteomes" id="UP000275048">
    <property type="component" value="Unassembled WGS sequence"/>
</dbReference>
<keyword evidence="1" id="KW-0812">Transmembrane</keyword>
<organism evidence="2 3">
    <name type="scientific">Agromyces tardus</name>
    <dbReference type="NCBI Taxonomy" id="2583849"/>
    <lineage>
        <taxon>Bacteria</taxon>
        <taxon>Bacillati</taxon>
        <taxon>Actinomycetota</taxon>
        <taxon>Actinomycetes</taxon>
        <taxon>Micrococcales</taxon>
        <taxon>Microbacteriaceae</taxon>
        <taxon>Agromyces</taxon>
    </lineage>
</organism>
<keyword evidence="1" id="KW-0472">Membrane</keyword>
<dbReference type="Pfam" id="PF26606">
    <property type="entry name" value="SCO4848"/>
    <property type="match status" value="1"/>
</dbReference>
<protein>
    <submittedName>
        <fullName evidence="2">Uncharacterized protein</fullName>
    </submittedName>
</protein>
<dbReference type="NCBIfam" id="NF046117">
    <property type="entry name" value="SCO4848_fam"/>
    <property type="match status" value="1"/>
</dbReference>
<sequence>MTFAAVLLFANAVFNAVAWPRFYPRIAADPRARDAEGRRTRFYTVHVVLISIALALAAASAIAGVVILL</sequence>
<dbReference type="InterPro" id="IPR058061">
    <property type="entry name" value="SCO4848-like"/>
</dbReference>
<evidence type="ECO:0000256" key="1">
    <source>
        <dbReference type="SAM" id="Phobius"/>
    </source>
</evidence>
<gene>
    <name evidence="2" type="ORF">EDM22_11065</name>
</gene>
<evidence type="ECO:0000313" key="3">
    <source>
        <dbReference type="Proteomes" id="UP000275048"/>
    </source>
</evidence>
<name>A0A3M8AB57_9MICO</name>
<comment type="caution">
    <text evidence="2">The sequence shown here is derived from an EMBL/GenBank/DDBJ whole genome shotgun (WGS) entry which is preliminary data.</text>
</comment>
<feature type="transmembrane region" description="Helical" evidence="1">
    <location>
        <begin position="42"/>
        <end position="68"/>
    </location>
</feature>